<evidence type="ECO:0000256" key="6">
    <source>
        <dbReference type="SAM" id="MobiDB-lite"/>
    </source>
</evidence>
<dbReference type="PANTHER" id="PTHR48106:SF13">
    <property type="entry name" value="QUINONE OXIDOREDUCTASE-RELATED"/>
    <property type="match status" value="1"/>
</dbReference>
<evidence type="ECO:0000313" key="8">
    <source>
        <dbReference type="EMBL" id="KAF5352630.1"/>
    </source>
</evidence>
<dbReference type="Pfam" id="PF00443">
    <property type="entry name" value="UCH"/>
    <property type="match status" value="1"/>
</dbReference>
<dbReference type="GO" id="GO:0035925">
    <property type="term" value="F:mRNA 3'-UTR AU-rich region binding"/>
    <property type="evidence" value="ECO:0007669"/>
    <property type="project" value="TreeGrafter"/>
</dbReference>
<gene>
    <name evidence="8" type="ORF">D9756_005799</name>
</gene>
<dbReference type="InterPro" id="IPR025305">
    <property type="entry name" value="UCH_repeat_domain"/>
</dbReference>
<evidence type="ECO:0000259" key="7">
    <source>
        <dbReference type="PROSITE" id="PS50235"/>
    </source>
</evidence>
<dbReference type="InterPro" id="IPR036291">
    <property type="entry name" value="NAD(P)-bd_dom_sf"/>
</dbReference>
<feature type="compositionally biased region" description="Polar residues" evidence="6">
    <location>
        <begin position="544"/>
        <end position="565"/>
    </location>
</feature>
<dbReference type="InterPro" id="IPR028889">
    <property type="entry name" value="USP"/>
</dbReference>
<feature type="coiled-coil region" evidence="5">
    <location>
        <begin position="1760"/>
        <end position="1794"/>
    </location>
</feature>
<dbReference type="FunFam" id="3.40.50.720:FF:000053">
    <property type="entry name" value="Quinone oxidoreductase 1"/>
    <property type="match status" value="1"/>
</dbReference>
<dbReference type="PROSITE" id="PS00972">
    <property type="entry name" value="USP_1"/>
    <property type="match status" value="1"/>
</dbReference>
<feature type="domain" description="USP" evidence="7">
    <location>
        <begin position="1291"/>
        <end position="1867"/>
    </location>
</feature>
<dbReference type="PROSITE" id="PS00973">
    <property type="entry name" value="USP_2"/>
    <property type="match status" value="1"/>
</dbReference>
<dbReference type="InterPro" id="IPR001394">
    <property type="entry name" value="Peptidase_C19_UCH"/>
</dbReference>
<dbReference type="Gene3D" id="3.90.70.10">
    <property type="entry name" value="Cysteine proteinases"/>
    <property type="match status" value="2"/>
</dbReference>
<dbReference type="GO" id="GO:0070402">
    <property type="term" value="F:NADPH binding"/>
    <property type="evidence" value="ECO:0007669"/>
    <property type="project" value="TreeGrafter"/>
</dbReference>
<evidence type="ECO:0000256" key="5">
    <source>
        <dbReference type="SAM" id="Coils"/>
    </source>
</evidence>
<dbReference type="InterPro" id="IPR038765">
    <property type="entry name" value="Papain-like_cys_pep_sf"/>
</dbReference>
<feature type="region of interest" description="Disordered" evidence="6">
    <location>
        <begin position="691"/>
        <end position="730"/>
    </location>
</feature>
<keyword evidence="5" id="KW-0175">Coiled coil</keyword>
<dbReference type="Gene3D" id="3.90.180.10">
    <property type="entry name" value="Medium-chain alcohol dehydrogenases, catalytic domain"/>
    <property type="match status" value="1"/>
</dbReference>
<feature type="region of interest" description="Disordered" evidence="6">
    <location>
        <begin position="1402"/>
        <end position="1542"/>
    </location>
</feature>
<dbReference type="SMART" id="SM00829">
    <property type="entry name" value="PKS_ER"/>
    <property type="match status" value="1"/>
</dbReference>
<dbReference type="InterPro" id="IPR013149">
    <property type="entry name" value="ADH-like_C"/>
</dbReference>
<feature type="region of interest" description="Disordered" evidence="6">
    <location>
        <begin position="499"/>
        <end position="597"/>
    </location>
</feature>
<evidence type="ECO:0000256" key="3">
    <source>
        <dbReference type="ARBA" id="ARBA00043088"/>
    </source>
</evidence>
<dbReference type="GO" id="GO:0005829">
    <property type="term" value="C:cytosol"/>
    <property type="evidence" value="ECO:0007669"/>
    <property type="project" value="TreeGrafter"/>
</dbReference>
<feature type="region of interest" description="Disordered" evidence="6">
    <location>
        <begin position="451"/>
        <end position="474"/>
    </location>
</feature>
<dbReference type="InterPro" id="IPR011032">
    <property type="entry name" value="GroES-like_sf"/>
</dbReference>
<dbReference type="GO" id="GO:0004843">
    <property type="term" value="F:cysteine-type deubiquitinase activity"/>
    <property type="evidence" value="ECO:0007669"/>
    <property type="project" value="InterPro"/>
</dbReference>
<dbReference type="Pfam" id="PF00107">
    <property type="entry name" value="ADH_zinc_N"/>
    <property type="match status" value="1"/>
</dbReference>
<dbReference type="Pfam" id="PF08240">
    <property type="entry name" value="ADH_N"/>
    <property type="match status" value="1"/>
</dbReference>
<dbReference type="GO" id="GO:0016579">
    <property type="term" value="P:protein deubiquitination"/>
    <property type="evidence" value="ECO:0007669"/>
    <property type="project" value="InterPro"/>
</dbReference>
<dbReference type="CDD" id="cd05286">
    <property type="entry name" value="QOR2"/>
    <property type="match status" value="1"/>
</dbReference>
<protein>
    <recommendedName>
        <fullName evidence="4">Probable quinone oxidoreductase</fullName>
    </recommendedName>
    <alternativeName>
        <fullName evidence="3">NADPH:quinone reductase</fullName>
    </alternativeName>
</protein>
<evidence type="ECO:0000313" key="9">
    <source>
        <dbReference type="Proteomes" id="UP000559027"/>
    </source>
</evidence>
<evidence type="ECO:0000256" key="1">
    <source>
        <dbReference type="ARBA" id="ARBA00022857"/>
    </source>
</evidence>
<dbReference type="SUPFAM" id="SSF51735">
    <property type="entry name" value="NAD(P)-binding Rossmann-fold domains"/>
    <property type="match status" value="1"/>
</dbReference>
<dbReference type="PROSITE" id="PS50235">
    <property type="entry name" value="USP_3"/>
    <property type="match status" value="1"/>
</dbReference>
<name>A0A8H5FWT2_9AGAR</name>
<keyword evidence="1" id="KW-0521">NADP</keyword>
<feature type="compositionally biased region" description="Basic and acidic residues" evidence="6">
    <location>
        <begin position="571"/>
        <end position="580"/>
    </location>
</feature>
<proteinExistence type="predicted"/>
<feature type="compositionally biased region" description="Low complexity" evidence="6">
    <location>
        <begin position="705"/>
        <end position="722"/>
    </location>
</feature>
<dbReference type="EMBL" id="JAACJO010000011">
    <property type="protein sequence ID" value="KAF5352630.1"/>
    <property type="molecule type" value="Genomic_DNA"/>
</dbReference>
<dbReference type="OrthoDB" id="2420415at2759"/>
<evidence type="ECO:0000256" key="2">
    <source>
        <dbReference type="ARBA" id="ARBA00023002"/>
    </source>
</evidence>
<dbReference type="InterPro" id="IPR047618">
    <property type="entry name" value="QOR-like"/>
</dbReference>
<feature type="compositionally biased region" description="Polar residues" evidence="6">
    <location>
        <begin position="1485"/>
        <end position="1502"/>
    </location>
</feature>
<organism evidence="8 9">
    <name type="scientific">Leucocoprinus leucothites</name>
    <dbReference type="NCBI Taxonomy" id="201217"/>
    <lineage>
        <taxon>Eukaryota</taxon>
        <taxon>Fungi</taxon>
        <taxon>Dikarya</taxon>
        <taxon>Basidiomycota</taxon>
        <taxon>Agaricomycotina</taxon>
        <taxon>Agaricomycetes</taxon>
        <taxon>Agaricomycetidae</taxon>
        <taxon>Agaricales</taxon>
        <taxon>Agaricineae</taxon>
        <taxon>Agaricaceae</taxon>
        <taxon>Leucocoprinus</taxon>
    </lineage>
</organism>
<feature type="compositionally biased region" description="Polar residues" evidence="6">
    <location>
        <begin position="1432"/>
        <end position="1441"/>
    </location>
</feature>
<sequence>MLGRLPQPGVSRLLSTLFRGSSTSTTMSFPQTVEAITIQHTGGIEVIEKTTHPFPKVNPGDIVIKVEYGGVNFIDTYFRSGLYPLKEFPAIIGKETAGTIVALPTDLAVFDDATYKKNGFVVGGKVAADFNGSHATYIAVPWKFVYPLPDNVSTREGAAGMLQGLTAVTFFEEAYKVKKGDTILVHTVAGGLGLLFAQLGRHVGATVIGTTSTPEKANIAKEYGADHVILYTQEDTVARVLELTNGEGVDAIFDGVGKTTFDDDFKMIKRKGTLVSVGNASGAVEPFSILRLVGKNVRLLRPTMSNYVYTPEEAYYYAKKLWSLVEENTLKFNIFKEYPFTAEGVQQAQRDLTGGKTVGKLLINLGRGERIVNSALILWNVGLGDHNYYKELNSVYPAIMYAETLKYQINLVGITYVIGPIESFAPATPSLFLILSPSDLTTNAPEAHNICAASEPSTPSTQKSEESDPEVVTESCIHQSSLTNIDILRSSPSILNTSIMENKESPRPRRPLPVPGAPKSSPAQRPNTPIDESIPASSFYAPSVQASQSLSDRPKNVGSSKTNAYFLTPDSHPKDYREPEAVPTQDDETGSLPALTTPNEIGWTAEEWSRGSDLNGWTNTNVTTEWDNNYGGGGYFTERSVGSVPITGRQMHEEKNWWDPDVRAANKRPGPGMLPPVLLEQLHDTEHSLFSVSVSSPDTPPPRQPSENPNAPSPTPSASSTPLYVAPPTDDEVRMSVPHPNAYYCPRENGWVILSWKTSLIPPPLARSFEDSDHPPLPNQGWRKQTVNCVEAEGGPSNKTHHFHKYQKAIDALKLTPPLRIDDWDAEMMTAKRQLGIIDSHEEVTLELQDGQPVVNEGKLLDLYVCCQCSLYCVASDLIPGVIPRKYLDAFVRDKRSSPPPGKSGEQAVVTALETIMLAIENILWKGEVRALKVNSTSNTFRSKVGWNSTTQRLFQILGFSEDGGNELLLSPPNVQQSHGIGKIMRRKLLRAWVEIGAWLENFRKRHSSALKDSKMRITRVRIDNAREMYQVAVGAHPDQIPRNDLSALLNEALIPVTESIHAIGLTFRTYSPELLAFGYLAQCRCDPGRTIQYFSHLTVIVQVVESSGEPSPLLQDLLISESMRDRFTSEDVDKAVAVLGFGANGDLGVELDDDVEDGFIENAWKEALKKSWKDSEHGADIQREANEALRVIAEAKGRQTLWQIWQTKKNSMMSPDRAYKLLEIPENVDDHMLITVFSIRVEERPSQLEIMREALSVIAELRDSERLRQFLSSGQDPGDVKAEISPDFPRGLNQLGNTCYLNSLLQYFYTIKELRETVMSTTKLDAPLDEDKFTDDDLKKHRVGGRLVTRREIIRSKKYTASMTLVVLSQLAELFSNLEYCKTAAVTPTIELAKLALVTSRDEEDDELEKGGTDSSNDTDATLVDDGVSRPSLTGSSQEAAQPPPLSLNSVLGKRARDEKKANDMEVDSPVCESPKDNEGFVFVNTSPRTSQKSVTTTMPESSPPRHSDEPQDIEMQNTISQKPPPLPPRRKPEPSSSDMMFGKQHDVAECMDNCMFQIETALLRFSGGGGTEEMSTGKASVVKRLFFGKIKQRLTGLADARQSRASVHDKIDLFSHLPVNVAEDGIDIYDGLSGYFDDVVDFQGKKARMEMSLVELPPILQIQLQRVQFNRETLQPYKSQAYVKFWEALYLDRFMDDVAPQKKIKSKALQVELNACRERLRTLLEGKNSPFSTSIEHSIGFLSGLENGSEIGVDDDLLFNLDKERMHVQDEIEQLRERTKALKDELENLWATSKAVEYELTSVFIHRGSSPSWGHYFFYSRHLPDAPDSWFKYNDSDVSLVSKEEVLADTTGLTANPYLLVFARKGSNVVDTVKRFKYDIESD</sequence>
<dbReference type="Proteomes" id="UP000559027">
    <property type="component" value="Unassembled WGS sequence"/>
</dbReference>
<evidence type="ECO:0000256" key="4">
    <source>
        <dbReference type="ARBA" id="ARBA00070796"/>
    </source>
</evidence>
<accession>A0A8H5FWT2</accession>
<feature type="compositionally biased region" description="Basic and acidic residues" evidence="6">
    <location>
        <begin position="1456"/>
        <end position="1465"/>
    </location>
</feature>
<dbReference type="InterPro" id="IPR020843">
    <property type="entry name" value="ER"/>
</dbReference>
<comment type="caution">
    <text evidence="8">The sequence shown here is derived from an EMBL/GenBank/DDBJ whole genome shotgun (WGS) entry which is preliminary data.</text>
</comment>
<dbReference type="PANTHER" id="PTHR48106">
    <property type="entry name" value="QUINONE OXIDOREDUCTASE PIG3-RELATED"/>
    <property type="match status" value="1"/>
</dbReference>
<keyword evidence="2" id="KW-0560">Oxidoreductase</keyword>
<dbReference type="InterPro" id="IPR013154">
    <property type="entry name" value="ADH-like_N"/>
</dbReference>
<dbReference type="Pfam" id="PF13446">
    <property type="entry name" value="RPT"/>
    <property type="match status" value="1"/>
</dbReference>
<dbReference type="InterPro" id="IPR018200">
    <property type="entry name" value="USP_CS"/>
</dbReference>
<dbReference type="Gene3D" id="3.40.50.720">
    <property type="entry name" value="NAD(P)-binding Rossmann-like Domain"/>
    <property type="match status" value="1"/>
</dbReference>
<dbReference type="SUPFAM" id="SSF54001">
    <property type="entry name" value="Cysteine proteinases"/>
    <property type="match status" value="1"/>
</dbReference>
<dbReference type="SUPFAM" id="SSF50129">
    <property type="entry name" value="GroES-like"/>
    <property type="match status" value="1"/>
</dbReference>
<dbReference type="GO" id="GO:0003960">
    <property type="term" value="F:quinone reductase (NADPH) activity"/>
    <property type="evidence" value="ECO:0007669"/>
    <property type="project" value="InterPro"/>
</dbReference>
<keyword evidence="9" id="KW-1185">Reference proteome</keyword>
<reference evidence="8 9" key="1">
    <citation type="journal article" date="2020" name="ISME J.">
        <title>Uncovering the hidden diversity of litter-decomposition mechanisms in mushroom-forming fungi.</title>
        <authorList>
            <person name="Floudas D."/>
            <person name="Bentzer J."/>
            <person name="Ahren D."/>
            <person name="Johansson T."/>
            <person name="Persson P."/>
            <person name="Tunlid A."/>
        </authorList>
    </citation>
    <scope>NUCLEOTIDE SEQUENCE [LARGE SCALE GENOMIC DNA]</scope>
    <source>
        <strain evidence="8 9">CBS 146.42</strain>
    </source>
</reference>